<dbReference type="GO" id="GO:0003700">
    <property type="term" value="F:DNA-binding transcription factor activity"/>
    <property type="evidence" value="ECO:0007669"/>
    <property type="project" value="TreeGrafter"/>
</dbReference>
<dbReference type="Proteomes" id="UP000027604">
    <property type="component" value="Chromosome I"/>
</dbReference>
<dbReference type="InterPro" id="IPR014757">
    <property type="entry name" value="Tscrpt_reg_IclR_C"/>
</dbReference>
<dbReference type="InterPro" id="IPR036390">
    <property type="entry name" value="WH_DNA-bd_sf"/>
</dbReference>
<reference evidence="7 8" key="1">
    <citation type="journal article" date="2015" name="Genome Announc.">
        <title>Genome Sequence of Mushroom Soft-Rot Pathogen Janthinobacterium agaricidamnosum.</title>
        <authorList>
            <person name="Graupner K."/>
            <person name="Lackner G."/>
            <person name="Hertweck C."/>
        </authorList>
    </citation>
    <scope>NUCLEOTIDE SEQUENCE [LARGE SCALE GENOMIC DNA]</scope>
    <source>
        <strain evidence="8">NBRC 102515 / DSM 9628</strain>
    </source>
</reference>
<dbReference type="HOGENOM" id="CLU_062618_0_1_4"/>
<dbReference type="EMBL" id="HG322949">
    <property type="protein sequence ID" value="CDG81476.1"/>
    <property type="molecule type" value="Genomic_DNA"/>
</dbReference>
<evidence type="ECO:0000259" key="6">
    <source>
        <dbReference type="PROSITE" id="PS51078"/>
    </source>
</evidence>
<dbReference type="PANTHER" id="PTHR30136">
    <property type="entry name" value="HELIX-TURN-HELIX TRANSCRIPTIONAL REGULATOR, ICLR FAMILY"/>
    <property type="match status" value="1"/>
</dbReference>
<dbReference type="Gene3D" id="1.10.10.10">
    <property type="entry name" value="Winged helix-like DNA-binding domain superfamily/Winged helix DNA-binding domain"/>
    <property type="match status" value="1"/>
</dbReference>
<proteinExistence type="predicted"/>
<sequence length="274" mass="29496">MTDSKTPSGSGLPSSDAGTPRPGDSYVQSFARGLAVLRSFGADAPAQTLSDVAERSGLTRAGARRILLTLLHLGYVEADGRLFRLTPKVLDLGYAYLSSLPIWTQAQPVLEELTQSLRQSCSASVLDGDDIVYVVRLSAHKTMSINLGIGSRLPAYCTSMGRVMLAGLAPEQLRERLSKMALLKLTPHTVTDQQQLLEEIAKVRRQGWSLVIEELEQGLVALAAPVFDRSGKVVAAINVSGQVTGPSISHLLEHTRPKLLATADKVSALVRMQK</sequence>
<evidence type="ECO:0000313" key="8">
    <source>
        <dbReference type="Proteomes" id="UP000027604"/>
    </source>
</evidence>
<evidence type="ECO:0000256" key="1">
    <source>
        <dbReference type="ARBA" id="ARBA00023015"/>
    </source>
</evidence>
<dbReference type="SMART" id="SM00346">
    <property type="entry name" value="HTH_ICLR"/>
    <property type="match status" value="1"/>
</dbReference>
<feature type="region of interest" description="Disordered" evidence="4">
    <location>
        <begin position="1"/>
        <end position="23"/>
    </location>
</feature>
<keyword evidence="2" id="KW-0238">DNA-binding</keyword>
<gene>
    <name evidence="7" type="ORF">GJA_816</name>
</gene>
<dbReference type="OrthoDB" id="9807558at2"/>
<dbReference type="GO" id="GO:0045892">
    <property type="term" value="P:negative regulation of DNA-templated transcription"/>
    <property type="evidence" value="ECO:0007669"/>
    <property type="project" value="TreeGrafter"/>
</dbReference>
<dbReference type="InterPro" id="IPR029016">
    <property type="entry name" value="GAF-like_dom_sf"/>
</dbReference>
<dbReference type="Pfam" id="PF09339">
    <property type="entry name" value="HTH_IclR"/>
    <property type="match status" value="1"/>
</dbReference>
<feature type="domain" description="IclR-ED" evidence="6">
    <location>
        <begin position="88"/>
        <end position="272"/>
    </location>
</feature>
<dbReference type="Pfam" id="PF01614">
    <property type="entry name" value="IclR_C"/>
    <property type="match status" value="1"/>
</dbReference>
<dbReference type="SUPFAM" id="SSF46785">
    <property type="entry name" value="Winged helix' DNA-binding domain"/>
    <property type="match status" value="1"/>
</dbReference>
<dbReference type="KEGG" id="jag:GJA_816"/>
<evidence type="ECO:0000256" key="3">
    <source>
        <dbReference type="ARBA" id="ARBA00023163"/>
    </source>
</evidence>
<organism evidence="7 8">
    <name type="scientific">Janthinobacterium agaricidamnosum NBRC 102515 = DSM 9628</name>
    <dbReference type="NCBI Taxonomy" id="1349767"/>
    <lineage>
        <taxon>Bacteria</taxon>
        <taxon>Pseudomonadati</taxon>
        <taxon>Pseudomonadota</taxon>
        <taxon>Betaproteobacteria</taxon>
        <taxon>Burkholderiales</taxon>
        <taxon>Oxalobacteraceae</taxon>
        <taxon>Janthinobacterium</taxon>
    </lineage>
</organism>
<dbReference type="PANTHER" id="PTHR30136:SF34">
    <property type="entry name" value="TRANSCRIPTIONAL REGULATOR"/>
    <property type="match status" value="1"/>
</dbReference>
<evidence type="ECO:0000313" key="7">
    <source>
        <dbReference type="EMBL" id="CDG81476.1"/>
    </source>
</evidence>
<evidence type="ECO:0000259" key="5">
    <source>
        <dbReference type="PROSITE" id="PS51077"/>
    </source>
</evidence>
<evidence type="ECO:0000256" key="2">
    <source>
        <dbReference type="ARBA" id="ARBA00023125"/>
    </source>
</evidence>
<dbReference type="GO" id="GO:0003677">
    <property type="term" value="F:DNA binding"/>
    <property type="evidence" value="ECO:0007669"/>
    <property type="project" value="UniProtKB-KW"/>
</dbReference>
<dbReference type="PROSITE" id="PS51077">
    <property type="entry name" value="HTH_ICLR"/>
    <property type="match status" value="1"/>
</dbReference>
<keyword evidence="3" id="KW-0804">Transcription</keyword>
<protein>
    <submittedName>
        <fullName evidence="7">PcaR</fullName>
    </submittedName>
</protein>
<dbReference type="STRING" id="1349767.GJA_816"/>
<dbReference type="PROSITE" id="PS51078">
    <property type="entry name" value="ICLR_ED"/>
    <property type="match status" value="1"/>
</dbReference>
<feature type="domain" description="HTH iclR-type" evidence="5">
    <location>
        <begin position="27"/>
        <end position="87"/>
    </location>
</feature>
<name>W0V0U5_9BURK</name>
<dbReference type="SUPFAM" id="SSF55781">
    <property type="entry name" value="GAF domain-like"/>
    <property type="match status" value="1"/>
</dbReference>
<dbReference type="eggNOG" id="COG1414">
    <property type="taxonomic scope" value="Bacteria"/>
</dbReference>
<dbReference type="PATRIC" id="fig|1349767.4.peg.2523"/>
<dbReference type="InterPro" id="IPR050707">
    <property type="entry name" value="HTH_MetabolicPath_Reg"/>
</dbReference>
<keyword evidence="8" id="KW-1185">Reference proteome</keyword>
<dbReference type="NCBIfam" id="TIGR02431">
    <property type="entry name" value="pcaR_pcaU"/>
    <property type="match status" value="1"/>
</dbReference>
<dbReference type="InterPro" id="IPR036388">
    <property type="entry name" value="WH-like_DNA-bd_sf"/>
</dbReference>
<dbReference type="RefSeq" id="WP_038489024.1">
    <property type="nucleotide sequence ID" value="NZ_BCTH01000052.1"/>
</dbReference>
<dbReference type="AlphaFoldDB" id="W0V0U5"/>
<keyword evidence="1" id="KW-0805">Transcription regulation</keyword>
<dbReference type="Gene3D" id="3.30.450.40">
    <property type="match status" value="1"/>
</dbReference>
<dbReference type="GO" id="GO:0045893">
    <property type="term" value="P:positive regulation of DNA-templated transcription"/>
    <property type="evidence" value="ECO:0007669"/>
    <property type="project" value="InterPro"/>
</dbReference>
<dbReference type="InterPro" id="IPR012794">
    <property type="entry name" value="PcaR_PcaU"/>
</dbReference>
<evidence type="ECO:0000256" key="4">
    <source>
        <dbReference type="SAM" id="MobiDB-lite"/>
    </source>
</evidence>
<feature type="compositionally biased region" description="Polar residues" evidence="4">
    <location>
        <begin position="1"/>
        <end position="17"/>
    </location>
</feature>
<dbReference type="GO" id="GO:0046278">
    <property type="term" value="P:3,4-dihydroxybenzoate metabolic process"/>
    <property type="evidence" value="ECO:0007669"/>
    <property type="project" value="InterPro"/>
</dbReference>
<dbReference type="InterPro" id="IPR005471">
    <property type="entry name" value="Tscrpt_reg_IclR_N"/>
</dbReference>
<accession>W0V0U5</accession>